<dbReference type="SUPFAM" id="SSF52540">
    <property type="entry name" value="P-loop containing nucleoside triphosphate hydrolases"/>
    <property type="match status" value="1"/>
</dbReference>
<organism evidence="5 6">
    <name type="scientific">Armatimonas rosea</name>
    <dbReference type="NCBI Taxonomy" id="685828"/>
    <lineage>
        <taxon>Bacteria</taxon>
        <taxon>Bacillati</taxon>
        <taxon>Armatimonadota</taxon>
        <taxon>Armatimonadia</taxon>
        <taxon>Armatimonadales</taxon>
        <taxon>Armatimonadaceae</taxon>
        <taxon>Armatimonas</taxon>
    </lineage>
</organism>
<dbReference type="SUPFAM" id="SSF48452">
    <property type="entry name" value="TPR-like"/>
    <property type="match status" value="1"/>
</dbReference>
<dbReference type="InterPro" id="IPR027417">
    <property type="entry name" value="P-loop_NTPase"/>
</dbReference>
<accession>A0A7W9W8B3</accession>
<evidence type="ECO:0000256" key="1">
    <source>
        <dbReference type="ARBA" id="ARBA00022574"/>
    </source>
</evidence>
<dbReference type="PROSITE" id="PS50082">
    <property type="entry name" value="WD_REPEATS_2"/>
    <property type="match status" value="4"/>
</dbReference>
<dbReference type="SUPFAM" id="SSF50998">
    <property type="entry name" value="Quinoprotein alcohol dehydrogenase-like"/>
    <property type="match status" value="2"/>
</dbReference>
<dbReference type="InterPro" id="IPR011047">
    <property type="entry name" value="Quinoprotein_ADH-like_sf"/>
</dbReference>
<proteinExistence type="predicted"/>
<evidence type="ECO:0000313" key="5">
    <source>
        <dbReference type="EMBL" id="MBB6051422.1"/>
    </source>
</evidence>
<keyword evidence="2" id="KW-0677">Repeat</keyword>
<dbReference type="InterPro" id="IPR019775">
    <property type="entry name" value="WD40_repeat_CS"/>
</dbReference>
<dbReference type="Gene3D" id="3.40.50.300">
    <property type="entry name" value="P-loop containing nucleotide triphosphate hydrolases"/>
    <property type="match status" value="1"/>
</dbReference>
<dbReference type="Pfam" id="PF00400">
    <property type="entry name" value="WD40"/>
    <property type="match status" value="6"/>
</dbReference>
<dbReference type="InterPro" id="IPR001680">
    <property type="entry name" value="WD40_rpt"/>
</dbReference>
<sequence>MSTALNFFITGGTVPANAASYVERRADTDLLAALLAGDYCFVLNSRQMGKSSLSVRTIGKLEAAGVQTAFLDLTRIGAQNVTAEQWYAGLLAETGRALEHRSQVLAFWRANTHLPPVQRFFTALRDVLLEAIPEPIVIFVDEIDAVRSLSFPADEFFAAVRACYNSRTQDDIYKRLTFCLVGAATPADLISDTRMSPFNVGRRIELRDFTPAEAAPLAEHLPDGKPTLDRILHWTGGQPYLTQRLCRAVVEEPNTSVDQLCDGLFLAKSAQESDDNISFVRNRLLKSEVDLASLLDLYGKVSSGKKVRDDETNPLCGVLRLSGACKLDKDYLVIRNRIYDHVFDKNWVLSHMPDAELRRQKEAYRRGLIRAAALGGFVSLGMAGLTGWALNEQSKAKRNAKLAQDNAAKLKQALAVADQQTENAVRAASRERQQSFLKEQALVKATTAERATKLALVKATNAEKQTKLALTRSEQAKRESLQLAEQRERARREADDQRKKALASGKSALEAKALAERYFANANLQLAAQAWETADGSGEAVRSLLLDCQRDPSTTNSFAWRYLWTQLNQGGSNCRAFPHGGSRVIGSAFLPDGSLWTVNLGGILTHYAANQTTPSKTIALSKLVPSASLNAYALSPKGNVAFVGTKEGKVAVVDIASQRVTKWLTVDEKPSAIAWVTVAPEGDNIAAVDEAGRWLVWNQETGTFLHRFPFSISPSTYIARPQSLLVTSGPNPRIAYRDAFDFFLLPDTASKTLPDWKAVKALGQYFGQRLDGDGELRPVGEFQHRSSGTGMALSPDGTQAATTDESGKVIVWDLKTNLGRFKIDAHATRGGVATFSSTSKALATAADNGTVRVWDAQTGALLHSFKGQTSRILHLSFSSDDTQLLSADEEGGLRLWSLKDSTSSLQTKAGAIAAVRFVHDPRVDPTVLALQFSSDGKRLLVANRDVVELDVSPQGLTLGRYLHQLQVVRSAAEGRAFFQLPPTATVADVDAAWNKRTLAQIRKTSASFCAHFTPDGRSIMLSVVGELVTFDRASGKEKAAWSLRNLQEDFQGSISCFAYAPDGKSMAVGFGYRQNTTRNYAQTVAIVDTATGREIQTLKGFLNHILDMGFSPDGKTLVIACLDRTLSFYQKKGNDWALTYRRDTVSAPPTSLAFSRSGKQLAVGFFDGRVELLDPTKPTSPVLHTLVGHSKFRVNTLTFSPDGTTLASGCWDQTVKLWDTITGRELRTLYGHKNWINAVAFSPDGHTLVSGDANGQILVWPATPVSRIAQVEDSKLLKRVLQLQAAERVDMTLLAQLLARYPDDTSVKSTYQEALLAPRERAARDAIARKDYARAATAYLAICRQTKNEENALQAACALLLAGDTRGYQQLCKEILENYSKVLGSDSTSTFLSICTFTPDGLTANPAAFRRLVDQWRSRNDISSSVGPGNLAEGLYRLGEYQEALTLLQKQAGDRREYDFEISLYLSCIYAKLGKPAEAKAAYENAATLRRELKEDFMMEALWVTIGKEARGLLKLPEPAGQ</sequence>
<feature type="repeat" description="WD" evidence="3">
    <location>
        <begin position="823"/>
        <end position="864"/>
    </location>
</feature>
<dbReference type="PANTHER" id="PTHR22847:SF637">
    <property type="entry name" value="WD REPEAT DOMAIN 5B"/>
    <property type="match status" value="1"/>
</dbReference>
<dbReference type="InterPro" id="IPR011990">
    <property type="entry name" value="TPR-like_helical_dom_sf"/>
</dbReference>
<feature type="repeat" description="WD" evidence="3">
    <location>
        <begin position="1194"/>
        <end position="1228"/>
    </location>
</feature>
<comment type="caution">
    <text evidence="5">The sequence shown here is derived from an EMBL/GenBank/DDBJ whole genome shotgun (WGS) entry which is preliminary data.</text>
</comment>
<dbReference type="SMART" id="SM00320">
    <property type="entry name" value="WD40"/>
    <property type="match status" value="8"/>
</dbReference>
<name>A0A7W9W8B3_ARMRO</name>
<reference evidence="5 6" key="1">
    <citation type="submission" date="2020-08" db="EMBL/GenBank/DDBJ databases">
        <title>Genomic Encyclopedia of Type Strains, Phase IV (KMG-IV): sequencing the most valuable type-strain genomes for metagenomic binning, comparative biology and taxonomic classification.</title>
        <authorList>
            <person name="Goeker M."/>
        </authorList>
    </citation>
    <scope>NUCLEOTIDE SEQUENCE [LARGE SCALE GENOMIC DNA]</scope>
    <source>
        <strain evidence="5 6">DSM 23562</strain>
    </source>
</reference>
<dbReference type="EMBL" id="JACHGW010000003">
    <property type="protein sequence ID" value="MBB6051422.1"/>
    <property type="molecule type" value="Genomic_DNA"/>
</dbReference>
<dbReference type="Gene3D" id="1.25.40.10">
    <property type="entry name" value="Tetratricopeptide repeat domain"/>
    <property type="match status" value="1"/>
</dbReference>
<dbReference type="Pfam" id="PF14516">
    <property type="entry name" value="AAA_35"/>
    <property type="match status" value="1"/>
</dbReference>
<keyword evidence="4" id="KW-0175">Coiled coil</keyword>
<dbReference type="CDD" id="cd00200">
    <property type="entry name" value="WD40"/>
    <property type="match status" value="1"/>
</dbReference>
<evidence type="ECO:0000256" key="2">
    <source>
        <dbReference type="ARBA" id="ARBA00022737"/>
    </source>
</evidence>
<feature type="repeat" description="WD" evidence="3">
    <location>
        <begin position="1229"/>
        <end position="1260"/>
    </location>
</feature>
<dbReference type="PANTHER" id="PTHR22847">
    <property type="entry name" value="WD40 REPEAT PROTEIN"/>
    <property type="match status" value="1"/>
</dbReference>
<dbReference type="RefSeq" id="WP_184198351.1">
    <property type="nucleotide sequence ID" value="NZ_JACHGW010000003.1"/>
</dbReference>
<evidence type="ECO:0000313" key="6">
    <source>
        <dbReference type="Proteomes" id="UP000520814"/>
    </source>
</evidence>
<dbReference type="PROSITE" id="PS50294">
    <property type="entry name" value="WD_REPEATS_REGION"/>
    <property type="match status" value="4"/>
</dbReference>
<dbReference type="PROSITE" id="PS00678">
    <property type="entry name" value="WD_REPEATS_1"/>
    <property type="match status" value="1"/>
</dbReference>
<evidence type="ECO:0000256" key="3">
    <source>
        <dbReference type="PROSITE-ProRule" id="PRU00221"/>
    </source>
</evidence>
<feature type="coiled-coil region" evidence="4">
    <location>
        <begin position="393"/>
        <end position="420"/>
    </location>
</feature>
<feature type="repeat" description="WD" evidence="3">
    <location>
        <begin position="865"/>
        <end position="906"/>
    </location>
</feature>
<protein>
    <submittedName>
        <fullName evidence="5">WD40 repeat protein</fullName>
    </submittedName>
</protein>
<dbReference type="Proteomes" id="UP000520814">
    <property type="component" value="Unassembled WGS sequence"/>
</dbReference>
<feature type="coiled-coil region" evidence="4">
    <location>
        <begin position="473"/>
        <end position="500"/>
    </location>
</feature>
<keyword evidence="1 3" id="KW-0853">WD repeat</keyword>
<gene>
    <name evidence="5" type="ORF">HNQ39_003232</name>
</gene>
<dbReference type="InterPro" id="IPR015943">
    <property type="entry name" value="WD40/YVTN_repeat-like_dom_sf"/>
</dbReference>
<keyword evidence="6" id="KW-1185">Reference proteome</keyword>
<evidence type="ECO:0000256" key="4">
    <source>
        <dbReference type="SAM" id="Coils"/>
    </source>
</evidence>
<dbReference type="Gene3D" id="2.130.10.10">
    <property type="entry name" value="YVTN repeat-like/Quinoprotein amine dehydrogenase"/>
    <property type="match status" value="4"/>
</dbReference>